<proteinExistence type="inferred from homology"/>
<keyword evidence="3" id="KW-1015">Disulfide bond</keyword>
<dbReference type="SUPFAM" id="SSF47699">
    <property type="entry name" value="Bifunctional inhibitor/lipid-transfer protein/seed storage 2S albumin"/>
    <property type="match status" value="1"/>
</dbReference>
<evidence type="ECO:0000313" key="7">
    <source>
        <dbReference type="EMBL" id="PKA58266.1"/>
    </source>
</evidence>
<dbReference type="EMBL" id="KZ451955">
    <property type="protein sequence ID" value="PKA58266.1"/>
    <property type="molecule type" value="Genomic_DNA"/>
</dbReference>
<reference evidence="7 8" key="1">
    <citation type="journal article" date="2017" name="Nature">
        <title>The Apostasia genome and the evolution of orchids.</title>
        <authorList>
            <person name="Zhang G.Q."/>
            <person name="Liu K.W."/>
            <person name="Li Z."/>
            <person name="Lohaus R."/>
            <person name="Hsiao Y.Y."/>
            <person name="Niu S.C."/>
            <person name="Wang J.Y."/>
            <person name="Lin Y.C."/>
            <person name="Xu Q."/>
            <person name="Chen L.J."/>
            <person name="Yoshida K."/>
            <person name="Fujiwara S."/>
            <person name="Wang Z.W."/>
            <person name="Zhang Y.Q."/>
            <person name="Mitsuda N."/>
            <person name="Wang M."/>
            <person name="Liu G.H."/>
            <person name="Pecoraro L."/>
            <person name="Huang H.X."/>
            <person name="Xiao X.J."/>
            <person name="Lin M."/>
            <person name="Wu X.Y."/>
            <person name="Wu W.L."/>
            <person name="Chen Y.Y."/>
            <person name="Chang S.B."/>
            <person name="Sakamoto S."/>
            <person name="Ohme-Takagi M."/>
            <person name="Yagi M."/>
            <person name="Zeng S.J."/>
            <person name="Shen C.Y."/>
            <person name="Yeh C.M."/>
            <person name="Luo Y.B."/>
            <person name="Tsai W.C."/>
            <person name="Van de Peer Y."/>
            <person name="Liu Z.J."/>
        </authorList>
    </citation>
    <scope>NUCLEOTIDE SEQUENCE [LARGE SCALE GENOMIC DNA]</scope>
    <source>
        <strain evidence="8">cv. Shenzhen</strain>
        <tissue evidence="7">Stem</tissue>
    </source>
</reference>
<evidence type="ECO:0000313" key="8">
    <source>
        <dbReference type="Proteomes" id="UP000236161"/>
    </source>
</evidence>
<evidence type="ECO:0000256" key="4">
    <source>
        <dbReference type="ARBA" id="ARBA00023180"/>
    </source>
</evidence>
<dbReference type="SMART" id="SM00499">
    <property type="entry name" value="AAI"/>
    <property type="match status" value="1"/>
</dbReference>
<dbReference type="InterPro" id="IPR043325">
    <property type="entry name" value="LTSS"/>
</dbReference>
<dbReference type="PRINTS" id="PR00382">
    <property type="entry name" value="LIPIDTRNSFER"/>
</dbReference>
<evidence type="ECO:0000259" key="6">
    <source>
        <dbReference type="SMART" id="SM00499"/>
    </source>
</evidence>
<dbReference type="AlphaFoldDB" id="A0A2I0AS20"/>
<keyword evidence="4" id="KW-0325">Glycoprotein</keyword>
<dbReference type="OrthoDB" id="1938537at2759"/>
<sequence length="196" mass="20325">MTPTMSAATATSRFPAKPAALILVVLAAAAPPIRVARGDVAADQAECTEQLTALLPCLGFVGGSASAPSPDCCGGVKAVVAKSYKCVCVLIRDRNDPQLGLKLNVTRAVTMPAFCNVAANISDCPRLLKLPPGSPAAKEFYELEEQIIESGRAKTTSNATSLVAPSSSASYMVGGTGHAASLLIAQLWWTYMKISI</sequence>
<dbReference type="PANTHER" id="PTHR33044">
    <property type="entry name" value="BIFUNCTIONAL INHIBITOR/LIPID-TRANSFER PROTEIN/SEED STORAGE 2S ALBUMIN SUPERFAMILY PROTEIN-RELATED"/>
    <property type="match status" value="1"/>
</dbReference>
<protein>
    <submittedName>
        <fullName evidence="7">Putative GPI-anchored protein</fullName>
    </submittedName>
</protein>
<organism evidence="7 8">
    <name type="scientific">Apostasia shenzhenica</name>
    <dbReference type="NCBI Taxonomy" id="1088818"/>
    <lineage>
        <taxon>Eukaryota</taxon>
        <taxon>Viridiplantae</taxon>
        <taxon>Streptophyta</taxon>
        <taxon>Embryophyta</taxon>
        <taxon>Tracheophyta</taxon>
        <taxon>Spermatophyta</taxon>
        <taxon>Magnoliopsida</taxon>
        <taxon>Liliopsida</taxon>
        <taxon>Asparagales</taxon>
        <taxon>Orchidaceae</taxon>
        <taxon>Apostasioideae</taxon>
        <taxon>Apostasia</taxon>
    </lineage>
</organism>
<accession>A0A2I0AS20</accession>
<evidence type="ECO:0000256" key="1">
    <source>
        <dbReference type="ARBA" id="ARBA00009748"/>
    </source>
</evidence>
<dbReference type="InterPro" id="IPR000528">
    <property type="entry name" value="Plant_nsLTP"/>
</dbReference>
<feature type="chain" id="PRO_5014119351" evidence="5">
    <location>
        <begin position="36"/>
        <end position="196"/>
    </location>
</feature>
<keyword evidence="2 5" id="KW-0732">Signal</keyword>
<dbReference type="GO" id="GO:0008289">
    <property type="term" value="F:lipid binding"/>
    <property type="evidence" value="ECO:0007669"/>
    <property type="project" value="InterPro"/>
</dbReference>
<dbReference type="Pfam" id="PF14368">
    <property type="entry name" value="LTP_2"/>
    <property type="match status" value="1"/>
</dbReference>
<comment type="similarity">
    <text evidence="1">Belongs to the plant LTP family.</text>
</comment>
<feature type="domain" description="Bifunctional inhibitor/plant lipid transfer protein/seed storage helical" evidence="6">
    <location>
        <begin position="47"/>
        <end position="124"/>
    </location>
</feature>
<evidence type="ECO:0000256" key="2">
    <source>
        <dbReference type="ARBA" id="ARBA00022729"/>
    </source>
</evidence>
<name>A0A2I0AS20_9ASPA</name>
<keyword evidence="8" id="KW-1185">Reference proteome</keyword>
<dbReference type="InterPro" id="IPR036312">
    <property type="entry name" value="Bifun_inhib/LTP/seed_sf"/>
</dbReference>
<feature type="signal peptide" evidence="5">
    <location>
        <begin position="1"/>
        <end position="35"/>
    </location>
</feature>
<dbReference type="STRING" id="1088818.A0A2I0AS20"/>
<dbReference type="Gene3D" id="1.10.110.10">
    <property type="entry name" value="Plant lipid-transfer and hydrophobic proteins"/>
    <property type="match status" value="1"/>
</dbReference>
<dbReference type="CDD" id="cd00010">
    <property type="entry name" value="AAI_LTSS"/>
    <property type="match status" value="1"/>
</dbReference>
<evidence type="ECO:0000256" key="3">
    <source>
        <dbReference type="ARBA" id="ARBA00023157"/>
    </source>
</evidence>
<dbReference type="GO" id="GO:0006869">
    <property type="term" value="P:lipid transport"/>
    <property type="evidence" value="ECO:0007669"/>
    <property type="project" value="InterPro"/>
</dbReference>
<dbReference type="InterPro" id="IPR016140">
    <property type="entry name" value="Bifunc_inhib/LTP/seed_store"/>
</dbReference>
<evidence type="ECO:0000256" key="5">
    <source>
        <dbReference type="SAM" id="SignalP"/>
    </source>
</evidence>
<dbReference type="Proteomes" id="UP000236161">
    <property type="component" value="Unassembled WGS sequence"/>
</dbReference>
<gene>
    <name evidence="7" type="ORF">AXF42_Ash012989</name>
</gene>